<dbReference type="NCBIfam" id="TIGR02605">
    <property type="entry name" value="CxxC_CxxC_SSSS"/>
    <property type="match status" value="1"/>
</dbReference>
<organism evidence="2 3">
    <name type="scientific">Maridesulfovibrio hydrothermalis AM13 = DSM 14728</name>
    <dbReference type="NCBI Taxonomy" id="1121451"/>
    <lineage>
        <taxon>Bacteria</taxon>
        <taxon>Pseudomonadati</taxon>
        <taxon>Thermodesulfobacteriota</taxon>
        <taxon>Desulfovibrionia</taxon>
        <taxon>Desulfovibrionales</taxon>
        <taxon>Desulfovibrionaceae</taxon>
        <taxon>Maridesulfovibrio</taxon>
    </lineage>
</organism>
<dbReference type="Proteomes" id="UP000010808">
    <property type="component" value="Chromosome"/>
</dbReference>
<protein>
    <submittedName>
        <fullName evidence="2">Regulatory protein, FmdB family</fullName>
    </submittedName>
</protein>
<dbReference type="InterPro" id="IPR013429">
    <property type="entry name" value="Regulatory_FmdB_Zinc_ribbon"/>
</dbReference>
<dbReference type="EMBL" id="FO203522">
    <property type="protein sequence ID" value="CCO24734.1"/>
    <property type="molecule type" value="Genomic_DNA"/>
</dbReference>
<dbReference type="eggNOG" id="ENOG50339S5">
    <property type="taxonomic scope" value="Bacteria"/>
</dbReference>
<keyword evidence="3" id="KW-1185">Reference proteome</keyword>
<dbReference type="PATRIC" id="fig|1121451.3.peg.2683"/>
<evidence type="ECO:0000259" key="1">
    <source>
        <dbReference type="SMART" id="SM00834"/>
    </source>
</evidence>
<evidence type="ECO:0000313" key="2">
    <source>
        <dbReference type="EMBL" id="CCO24734.1"/>
    </source>
</evidence>
<feature type="domain" description="Putative regulatory protein FmdB zinc ribbon" evidence="1">
    <location>
        <begin position="1"/>
        <end position="42"/>
    </location>
</feature>
<dbReference type="SMART" id="SM00834">
    <property type="entry name" value="CxxC_CXXC_SSSS"/>
    <property type="match status" value="1"/>
</dbReference>
<dbReference type="Pfam" id="PF09723">
    <property type="entry name" value="Zn_ribbon_8"/>
    <property type="match status" value="1"/>
</dbReference>
<reference evidence="2 3" key="1">
    <citation type="submission" date="2012-10" db="EMBL/GenBank/DDBJ databases">
        <authorList>
            <person name="Genoscope - CEA"/>
        </authorList>
    </citation>
    <scope>NUCLEOTIDE SEQUENCE [LARGE SCALE GENOMIC DNA]</scope>
    <source>
        <strain evidence="3">AM13 / DSM 14728</strain>
    </source>
</reference>
<proteinExistence type="predicted"/>
<evidence type="ECO:0000313" key="3">
    <source>
        <dbReference type="Proteomes" id="UP000010808"/>
    </source>
</evidence>
<dbReference type="AlphaFoldDB" id="L0RDA5"/>
<dbReference type="OrthoDB" id="9813321at2"/>
<sequence>MPIFEFKCPKCNKEFDELIMPGKEAKADCPDCGEKDCEKLLSCGNVRPNGIPKGMGGYKEPCKGCSGGCS</sequence>
<dbReference type="HOGENOM" id="CLU_136025_4_0_7"/>
<dbReference type="KEGG" id="dhy:DESAM_22467"/>
<gene>
    <name evidence="2" type="ORF">DESAM_22467</name>
</gene>
<name>L0RDA5_9BACT</name>
<accession>L0RDA5</accession>
<dbReference type="RefSeq" id="WP_015337334.1">
    <property type="nucleotide sequence ID" value="NC_020055.1"/>
</dbReference>